<name>B8BUY6_THAPS</name>
<feature type="region of interest" description="Disordered" evidence="2">
    <location>
        <begin position="175"/>
        <end position="274"/>
    </location>
</feature>
<evidence type="ECO:0000313" key="4">
    <source>
        <dbReference type="Proteomes" id="UP000001449"/>
    </source>
</evidence>
<feature type="compositionally biased region" description="Low complexity" evidence="2">
    <location>
        <begin position="244"/>
        <end position="253"/>
    </location>
</feature>
<feature type="coiled-coil region" evidence="1">
    <location>
        <begin position="913"/>
        <end position="947"/>
    </location>
</feature>
<feature type="compositionally biased region" description="Polar residues" evidence="2">
    <location>
        <begin position="435"/>
        <end position="450"/>
    </location>
</feature>
<sequence>MPGLQSIVSAWVNVNRGHVEYFENNGLGVPLQQQGGSGGGTNVPSSPSRQQQGQLSPVGGTSQVSHQLQLQQQPPQHLMGQAPPLVNGRNNHVSIDPRYSQPQPPSLPSSSSLSTYSLSKTSIPYTTPETNSLTAGASLGSPSRMALPSQRYPLHSHPQHQQMDQLLQYQQGGQQYLNQHPPNSLFNQPPSANNYRSTRRSQHYSGQQQQQIDSYAPTPQVGADAILGRRKSSNSDIARERRSSSQSLLSNHSGEMRGSMRSSLRSTQQAMSEHIQQEQYYKDDGLLVPPGSSTVTSSVSSAVDAGGGGLGVRAVSAPIAIADPVSVRRASRATTDSSSSVDMTFNNSNVQNVTGDSYLSNILGVPKRRISGNFATDDDGDGDAAITGTVPPNVSGGSLRKYTRQRIRKSHSRTDLVREMALDKNFTRGNRRESSTTAATEANDASSVASGVTVPRRNSAFPSFLEGDEELDLSATNNFATGTSALDVPLNNRSSSVMKATFMSTDSTQMRQNMAMNQGWFPKPPTSRMSSLEQSSDGSSTVGAANTNNHNNYAKTGQSNLSPTNQIKPKSGNLGASLKAAQQLETISDCEKCSQLEATLLSLQADLEYLRTLDLQNEFVCKDCESGSCRPMQNGGPNQQPAPIAEKLSSGHSVSSAVSLGSRGSSRFPPKRRPSFGNSVTGVPRSLLPTTGSRTATFLRDASKRLSELSNRHKRQVKQTTHERAYWQNDMHLKLEKFAMMCKNLNEEAAQRSNEVKETKLALDKITAERNGLVSQVETLKARVALYEEESVEHSRLREKWEMDEVQKLDTNGKTAMERDEVVEDLSVRLDLALRTIENERRQQQQRRQIIFPTASRPSSATRSNSDISSAPSSPHHPRIPAAEPITSVEEFELIQKSKEVARKSQLSLRASLTQTSVREKAMQRRVEILEQELSETKLRSSALRDALDIGEIAGVDLKHSSSTSSM</sequence>
<dbReference type="KEGG" id="tps:THAPSDRAFT_21368"/>
<feature type="compositionally biased region" description="Low complexity" evidence="2">
    <location>
        <begin position="108"/>
        <end position="122"/>
    </location>
</feature>
<accession>B8BUY6</accession>
<feature type="coiled-coil region" evidence="1">
    <location>
        <begin position="699"/>
        <end position="790"/>
    </location>
</feature>
<feature type="compositionally biased region" description="Low complexity" evidence="2">
    <location>
        <begin position="648"/>
        <end position="667"/>
    </location>
</feature>
<feature type="compositionally biased region" description="Low complexity" evidence="2">
    <location>
        <begin position="66"/>
        <end position="78"/>
    </location>
</feature>
<dbReference type="GeneID" id="7443059"/>
<feature type="compositionally biased region" description="Polar residues" evidence="2">
    <location>
        <begin position="123"/>
        <end position="135"/>
    </location>
</feature>
<feature type="compositionally biased region" description="Polar residues" evidence="2">
    <location>
        <begin position="181"/>
        <end position="196"/>
    </location>
</feature>
<feature type="compositionally biased region" description="Polar residues" evidence="2">
    <location>
        <begin position="527"/>
        <end position="568"/>
    </location>
</feature>
<organism evidence="3 4">
    <name type="scientific">Thalassiosira pseudonana</name>
    <name type="common">Marine diatom</name>
    <name type="synonym">Cyclotella nana</name>
    <dbReference type="NCBI Taxonomy" id="35128"/>
    <lineage>
        <taxon>Eukaryota</taxon>
        <taxon>Sar</taxon>
        <taxon>Stramenopiles</taxon>
        <taxon>Ochrophyta</taxon>
        <taxon>Bacillariophyta</taxon>
        <taxon>Coscinodiscophyceae</taxon>
        <taxon>Thalassiosirophycidae</taxon>
        <taxon>Thalassiosirales</taxon>
        <taxon>Thalassiosiraceae</taxon>
        <taxon>Thalassiosira</taxon>
    </lineage>
</organism>
<reference evidence="3 4" key="1">
    <citation type="journal article" date="2004" name="Science">
        <title>The genome of the diatom Thalassiosira pseudonana: ecology, evolution, and metabolism.</title>
        <authorList>
            <person name="Armbrust E.V."/>
            <person name="Berges J.A."/>
            <person name="Bowler C."/>
            <person name="Green B.R."/>
            <person name="Martinez D."/>
            <person name="Putnam N.H."/>
            <person name="Zhou S."/>
            <person name="Allen A.E."/>
            <person name="Apt K.E."/>
            <person name="Bechner M."/>
            <person name="Brzezinski M.A."/>
            <person name="Chaal B.K."/>
            <person name="Chiovitti A."/>
            <person name="Davis A.K."/>
            <person name="Demarest M.S."/>
            <person name="Detter J.C."/>
            <person name="Glavina T."/>
            <person name="Goodstein D."/>
            <person name="Hadi M.Z."/>
            <person name="Hellsten U."/>
            <person name="Hildebrand M."/>
            <person name="Jenkins B.D."/>
            <person name="Jurka J."/>
            <person name="Kapitonov V.V."/>
            <person name="Kroger N."/>
            <person name="Lau W.W."/>
            <person name="Lane T.W."/>
            <person name="Larimer F.W."/>
            <person name="Lippmeier J.C."/>
            <person name="Lucas S."/>
            <person name="Medina M."/>
            <person name="Montsant A."/>
            <person name="Obornik M."/>
            <person name="Parker M.S."/>
            <person name="Palenik B."/>
            <person name="Pazour G.J."/>
            <person name="Richardson P.M."/>
            <person name="Rynearson T.A."/>
            <person name="Saito M.A."/>
            <person name="Schwartz D.C."/>
            <person name="Thamatrakoln K."/>
            <person name="Valentin K."/>
            <person name="Vardi A."/>
            <person name="Wilkerson F.P."/>
            <person name="Rokhsar D.S."/>
        </authorList>
    </citation>
    <scope>NUCLEOTIDE SEQUENCE [LARGE SCALE GENOMIC DNA]</scope>
    <source>
        <strain evidence="3 4">CCMP1335</strain>
    </source>
</reference>
<dbReference type="Proteomes" id="UP000001449">
    <property type="component" value="Chromosome 2"/>
</dbReference>
<feature type="compositionally biased region" description="Polar residues" evidence="2">
    <location>
        <begin position="42"/>
        <end position="65"/>
    </location>
</feature>
<feature type="compositionally biased region" description="Polar residues" evidence="2">
    <location>
        <begin position="260"/>
        <end position="271"/>
    </location>
</feature>
<feature type="region of interest" description="Disordered" evidence="2">
    <location>
        <begin position="630"/>
        <end position="688"/>
    </location>
</feature>
<reference evidence="3 4" key="2">
    <citation type="journal article" date="2008" name="Nature">
        <title>The Phaeodactylum genome reveals the evolutionary history of diatom genomes.</title>
        <authorList>
            <person name="Bowler C."/>
            <person name="Allen A.E."/>
            <person name="Badger J.H."/>
            <person name="Grimwood J."/>
            <person name="Jabbari K."/>
            <person name="Kuo A."/>
            <person name="Maheswari U."/>
            <person name="Martens C."/>
            <person name="Maumus F."/>
            <person name="Otillar R.P."/>
            <person name="Rayko E."/>
            <person name="Salamov A."/>
            <person name="Vandepoele K."/>
            <person name="Beszteri B."/>
            <person name="Gruber A."/>
            <person name="Heijde M."/>
            <person name="Katinka M."/>
            <person name="Mock T."/>
            <person name="Valentin K."/>
            <person name="Verret F."/>
            <person name="Berges J.A."/>
            <person name="Brownlee C."/>
            <person name="Cadoret J.P."/>
            <person name="Chiovitti A."/>
            <person name="Choi C.J."/>
            <person name="Coesel S."/>
            <person name="De Martino A."/>
            <person name="Detter J.C."/>
            <person name="Durkin C."/>
            <person name="Falciatore A."/>
            <person name="Fournet J."/>
            <person name="Haruta M."/>
            <person name="Huysman M.J."/>
            <person name="Jenkins B.D."/>
            <person name="Jiroutova K."/>
            <person name="Jorgensen R.E."/>
            <person name="Joubert Y."/>
            <person name="Kaplan A."/>
            <person name="Kroger N."/>
            <person name="Kroth P.G."/>
            <person name="La Roche J."/>
            <person name="Lindquist E."/>
            <person name="Lommer M."/>
            <person name="Martin-Jezequel V."/>
            <person name="Lopez P.J."/>
            <person name="Lucas S."/>
            <person name="Mangogna M."/>
            <person name="McGinnis K."/>
            <person name="Medlin L.K."/>
            <person name="Montsant A."/>
            <person name="Oudot-Le Secq M.P."/>
            <person name="Napoli C."/>
            <person name="Obornik M."/>
            <person name="Parker M.S."/>
            <person name="Petit J.L."/>
            <person name="Porcel B.M."/>
            <person name="Poulsen N."/>
            <person name="Robison M."/>
            <person name="Rychlewski L."/>
            <person name="Rynearson T.A."/>
            <person name="Schmutz J."/>
            <person name="Shapiro H."/>
            <person name="Siaut M."/>
            <person name="Stanley M."/>
            <person name="Sussman M.R."/>
            <person name="Taylor A.R."/>
            <person name="Vardi A."/>
            <person name="von Dassow P."/>
            <person name="Vyverman W."/>
            <person name="Willis A."/>
            <person name="Wyrwicz L.S."/>
            <person name="Rokhsar D.S."/>
            <person name="Weissenbach J."/>
            <person name="Armbrust E.V."/>
            <person name="Green B.R."/>
            <person name="Van de Peer Y."/>
            <person name="Grigoriev I.V."/>
        </authorList>
    </citation>
    <scope>NUCLEOTIDE SEQUENCE [LARGE SCALE GENOMIC DNA]</scope>
    <source>
        <strain evidence="3 4">CCMP1335</strain>
    </source>
</reference>
<gene>
    <name evidence="3" type="ORF">THAPSDRAFT_21368</name>
</gene>
<feature type="compositionally biased region" description="Low complexity" evidence="2">
    <location>
        <begin position="863"/>
        <end position="874"/>
    </location>
</feature>
<evidence type="ECO:0000256" key="1">
    <source>
        <dbReference type="SAM" id="Coils"/>
    </source>
</evidence>
<protein>
    <submittedName>
        <fullName evidence="3">Uncharacterized protein</fullName>
    </submittedName>
</protein>
<feature type="region of interest" description="Disordered" evidence="2">
    <location>
        <begin position="423"/>
        <end position="451"/>
    </location>
</feature>
<dbReference type="PaxDb" id="35128-Thaps21368"/>
<feature type="region of interest" description="Disordered" evidence="2">
    <location>
        <begin position="30"/>
        <end position="161"/>
    </location>
</feature>
<feature type="region of interest" description="Disordered" evidence="2">
    <location>
        <begin position="524"/>
        <end position="573"/>
    </location>
</feature>
<dbReference type="AlphaFoldDB" id="B8BUY6"/>
<keyword evidence="1" id="KW-0175">Coiled coil</keyword>
<keyword evidence="4" id="KW-1185">Reference proteome</keyword>
<dbReference type="InParanoid" id="B8BUY6"/>
<dbReference type="EMBL" id="CM000639">
    <property type="protein sequence ID" value="EED95367.1"/>
    <property type="molecule type" value="Genomic_DNA"/>
</dbReference>
<dbReference type="HOGENOM" id="CLU_306437_0_0_1"/>
<proteinExistence type="predicted"/>
<dbReference type="RefSeq" id="XP_002287924.1">
    <property type="nucleotide sequence ID" value="XM_002287888.1"/>
</dbReference>
<evidence type="ECO:0000256" key="2">
    <source>
        <dbReference type="SAM" id="MobiDB-lite"/>
    </source>
</evidence>
<evidence type="ECO:0000313" key="3">
    <source>
        <dbReference type="EMBL" id="EED95367.1"/>
    </source>
</evidence>
<feature type="region of interest" description="Disordered" evidence="2">
    <location>
        <begin position="841"/>
        <end position="885"/>
    </location>
</feature>
<dbReference type="eggNOG" id="ENOG502SVSG">
    <property type="taxonomic scope" value="Eukaryota"/>
</dbReference>
<feature type="compositionally biased region" description="Basic and acidic residues" evidence="2">
    <location>
        <begin position="423"/>
        <end position="434"/>
    </location>
</feature>